<feature type="transmembrane region" description="Helical" evidence="1">
    <location>
        <begin position="85"/>
        <end position="104"/>
    </location>
</feature>
<keyword evidence="1" id="KW-0472">Membrane</keyword>
<evidence type="ECO:0000313" key="3">
    <source>
        <dbReference type="Proteomes" id="UP001604277"/>
    </source>
</evidence>
<dbReference type="Proteomes" id="UP001604277">
    <property type="component" value="Unassembled WGS sequence"/>
</dbReference>
<sequence>MATLENYVHFVHPKIHISCSHGYQLVGKEENAALRRISDPTNKFKKCGCGAQTSPALSPVPVLDLAENYSTAEQGVYLWFTRVDYLIEFVIWDVMILFILLILLQKQRMKQEVME</sequence>
<comment type="caution">
    <text evidence="2">The sequence shown here is derived from an EMBL/GenBank/DDBJ whole genome shotgun (WGS) entry which is preliminary data.</text>
</comment>
<keyword evidence="1" id="KW-1133">Transmembrane helix</keyword>
<reference evidence="3" key="1">
    <citation type="submission" date="2024-07" db="EMBL/GenBank/DDBJ databases">
        <title>Two chromosome-level genome assemblies of Korean endemic species Abeliophyllum distichum and Forsythia ovata (Oleaceae).</title>
        <authorList>
            <person name="Jang H."/>
        </authorList>
    </citation>
    <scope>NUCLEOTIDE SEQUENCE [LARGE SCALE GENOMIC DNA]</scope>
</reference>
<keyword evidence="3" id="KW-1185">Reference proteome</keyword>
<proteinExistence type="predicted"/>
<keyword evidence="1" id="KW-0812">Transmembrane</keyword>
<gene>
    <name evidence="2" type="ORF">Fot_27103</name>
</gene>
<organism evidence="2 3">
    <name type="scientific">Forsythia ovata</name>
    <dbReference type="NCBI Taxonomy" id="205694"/>
    <lineage>
        <taxon>Eukaryota</taxon>
        <taxon>Viridiplantae</taxon>
        <taxon>Streptophyta</taxon>
        <taxon>Embryophyta</taxon>
        <taxon>Tracheophyta</taxon>
        <taxon>Spermatophyta</taxon>
        <taxon>Magnoliopsida</taxon>
        <taxon>eudicotyledons</taxon>
        <taxon>Gunneridae</taxon>
        <taxon>Pentapetalae</taxon>
        <taxon>asterids</taxon>
        <taxon>lamiids</taxon>
        <taxon>Lamiales</taxon>
        <taxon>Oleaceae</taxon>
        <taxon>Forsythieae</taxon>
        <taxon>Forsythia</taxon>
    </lineage>
</organism>
<evidence type="ECO:0000313" key="2">
    <source>
        <dbReference type="EMBL" id="KAL2523180.1"/>
    </source>
</evidence>
<evidence type="ECO:0000256" key="1">
    <source>
        <dbReference type="SAM" id="Phobius"/>
    </source>
</evidence>
<protein>
    <submittedName>
        <fullName evidence="2">Uncharacterized protein</fullName>
    </submittedName>
</protein>
<dbReference type="AlphaFoldDB" id="A0ABD1UDV8"/>
<name>A0ABD1UDV8_9LAMI</name>
<dbReference type="EMBL" id="JBFOLJ010000007">
    <property type="protein sequence ID" value="KAL2523180.1"/>
    <property type="molecule type" value="Genomic_DNA"/>
</dbReference>
<accession>A0ABD1UDV8</accession>